<feature type="compositionally biased region" description="Pro residues" evidence="1">
    <location>
        <begin position="8"/>
        <end position="21"/>
    </location>
</feature>
<accession>A0A7H4LCW6</accession>
<evidence type="ECO:0000313" key="4">
    <source>
        <dbReference type="Proteomes" id="UP000280104"/>
    </source>
</evidence>
<keyword evidence="2" id="KW-0472">Membrane</keyword>
<protein>
    <submittedName>
        <fullName evidence="3">Uncharacterized protein</fullName>
    </submittedName>
</protein>
<gene>
    <name evidence="3" type="ORF">CAMPLR22A2D_LOCUS1052</name>
</gene>
<feature type="transmembrane region" description="Helical" evidence="2">
    <location>
        <begin position="102"/>
        <end position="127"/>
    </location>
</feature>
<dbReference type="Gramene" id="TraesNOR2D03G01135180.1">
    <property type="protein sequence ID" value="TraesNOR2D03G01135180.1"/>
    <property type="gene ID" value="TraesNOR2D03G01135180"/>
</dbReference>
<name>A0A7H4LCW6_WHEAT</name>
<evidence type="ECO:0000313" key="3">
    <source>
        <dbReference type="EMBL" id="SPT16454.1"/>
    </source>
</evidence>
<proteinExistence type="predicted"/>
<dbReference type="Proteomes" id="UP000280104">
    <property type="component" value="Chromosome II"/>
</dbReference>
<evidence type="ECO:0000256" key="2">
    <source>
        <dbReference type="SAM" id="Phobius"/>
    </source>
</evidence>
<feature type="transmembrane region" description="Helical" evidence="2">
    <location>
        <begin position="54"/>
        <end position="75"/>
    </location>
</feature>
<feature type="region of interest" description="Disordered" evidence="1">
    <location>
        <begin position="1"/>
        <end position="21"/>
    </location>
</feature>
<keyword evidence="2" id="KW-1133">Transmembrane helix</keyword>
<reference evidence="3 4" key="1">
    <citation type="submission" date="2018-05" db="EMBL/GenBank/DDBJ databases">
        <authorList>
            <person name="Thind KAUR A."/>
        </authorList>
    </citation>
    <scope>NUCLEOTIDE SEQUENCE [LARGE SCALE GENOMIC DNA]</scope>
</reference>
<organism evidence="3 4">
    <name type="scientific">Triticum aestivum</name>
    <name type="common">Wheat</name>
    <dbReference type="NCBI Taxonomy" id="4565"/>
    <lineage>
        <taxon>Eukaryota</taxon>
        <taxon>Viridiplantae</taxon>
        <taxon>Streptophyta</taxon>
        <taxon>Embryophyta</taxon>
        <taxon>Tracheophyta</taxon>
        <taxon>Spermatophyta</taxon>
        <taxon>Magnoliopsida</taxon>
        <taxon>Liliopsida</taxon>
        <taxon>Poales</taxon>
        <taxon>Poaceae</taxon>
        <taxon>BOP clade</taxon>
        <taxon>Pooideae</taxon>
        <taxon>Triticodae</taxon>
        <taxon>Triticeae</taxon>
        <taxon>Triticinae</taxon>
        <taxon>Triticum</taxon>
    </lineage>
</organism>
<keyword evidence="2" id="KW-0812">Transmembrane</keyword>
<dbReference type="Gramene" id="TraesJAG2D03G01123750.1">
    <property type="protein sequence ID" value="TraesJAG2D03G01123750.1"/>
    <property type="gene ID" value="TraesJAG2D03G01123750"/>
</dbReference>
<dbReference type="EMBL" id="LS480641">
    <property type="protein sequence ID" value="SPT16454.1"/>
    <property type="molecule type" value="Genomic_DNA"/>
</dbReference>
<dbReference type="Gramene" id="TraesLDM2D03G01120390.1">
    <property type="protein sequence ID" value="TraesLDM2D03G01120390.1"/>
    <property type="gene ID" value="TraesLDM2D03G01120390"/>
</dbReference>
<feature type="transmembrane region" description="Helical" evidence="2">
    <location>
        <begin position="200"/>
        <end position="222"/>
    </location>
</feature>
<dbReference type="Gramene" id="TraesWEE_scaffold_045733_01G000200.1">
    <property type="protein sequence ID" value="TraesWEE_scaffold_045733_01G000200.1"/>
    <property type="gene ID" value="TraesWEE_scaffold_045733_01G000200"/>
</dbReference>
<feature type="transmembrane region" description="Helical" evidence="2">
    <location>
        <begin position="158"/>
        <end position="180"/>
    </location>
</feature>
<dbReference type="Gramene" id="TraesSTA2D03G01107710.1">
    <property type="protein sequence ID" value="TraesSTA2D03G01107710.1"/>
    <property type="gene ID" value="TraesSTA2D03G01107710"/>
</dbReference>
<sequence>MAVAENVPPSPSPQTPPTPPPPPRIVVAALALMRSALVPMLAVRRALRIAARVFPYVAFALAWAISAASAAKIVARRAWGEGSAPFLFLRALTSAACKVCTYGFLVLLVLAVLLLCGLCVAYVIALLSGRGTEFKKRALGAITWDSVANSFRLPRMAVLGFITVVPFFVLVVAGLLLAMMSHVEGSVSRGEMVGFVIVDVGFFGMHATSCILIIPALALGAWRSDQADRKAQSQSC</sequence>
<evidence type="ECO:0000256" key="1">
    <source>
        <dbReference type="SAM" id="MobiDB-lite"/>
    </source>
</evidence>
<dbReference type="AlphaFoldDB" id="A0A7H4LCW6"/>